<accession>F2TV78</accession>
<dbReference type="InterPro" id="IPR039421">
    <property type="entry name" value="Type_1_exporter"/>
</dbReference>
<dbReference type="Gene3D" id="3.40.50.300">
    <property type="entry name" value="P-loop containing nucleotide triphosphate hydrolases"/>
    <property type="match status" value="1"/>
</dbReference>
<keyword evidence="4" id="KW-0547">Nucleotide-binding</keyword>
<evidence type="ECO:0000256" key="1">
    <source>
        <dbReference type="ARBA" id="ARBA00007577"/>
    </source>
</evidence>
<keyword evidence="4" id="KW-0067">ATP-binding</keyword>
<dbReference type="SUPFAM" id="SSF52540">
    <property type="entry name" value="P-loop containing nucleoside triphosphate hydrolases"/>
    <property type="match status" value="1"/>
</dbReference>
<evidence type="ECO:0000259" key="3">
    <source>
        <dbReference type="Pfam" id="PF00005"/>
    </source>
</evidence>
<dbReference type="EMBL" id="GG750894">
    <property type="protein sequence ID" value="EGE87141.2"/>
    <property type="molecule type" value="Genomic_DNA"/>
</dbReference>
<dbReference type="HOGENOM" id="CLU_000604_61_3_1"/>
<organism evidence="4">
    <name type="scientific">Ajellomyces dermatitidis (strain ATCC 18188 / CBS 674.68)</name>
    <name type="common">Blastomyces dermatitidis</name>
    <dbReference type="NCBI Taxonomy" id="653446"/>
    <lineage>
        <taxon>Eukaryota</taxon>
        <taxon>Fungi</taxon>
        <taxon>Dikarya</taxon>
        <taxon>Ascomycota</taxon>
        <taxon>Pezizomycotina</taxon>
        <taxon>Eurotiomycetes</taxon>
        <taxon>Eurotiomycetidae</taxon>
        <taxon>Onygenales</taxon>
        <taxon>Ajellomycetaceae</taxon>
        <taxon>Blastomyces</taxon>
    </lineage>
</organism>
<dbReference type="GO" id="GO:0016887">
    <property type="term" value="F:ATP hydrolysis activity"/>
    <property type="evidence" value="ECO:0007669"/>
    <property type="project" value="InterPro"/>
</dbReference>
<dbReference type="Proteomes" id="UP000007802">
    <property type="component" value="Unassembled WGS sequence"/>
</dbReference>
<dbReference type="InterPro" id="IPR003439">
    <property type="entry name" value="ABC_transporter-like_ATP-bd"/>
</dbReference>
<feature type="domain" description="ABC transporter" evidence="3">
    <location>
        <begin position="3"/>
        <end position="32"/>
    </location>
</feature>
<dbReference type="PANTHER" id="PTHR43394">
    <property type="entry name" value="ATP-DEPENDENT PERMEASE MDL1, MITOCHONDRIAL"/>
    <property type="match status" value="1"/>
</dbReference>
<dbReference type="AlphaFoldDB" id="F2TV78"/>
<dbReference type="GO" id="GO:0015421">
    <property type="term" value="F:ABC-type oligopeptide transporter activity"/>
    <property type="evidence" value="ECO:0007669"/>
    <property type="project" value="TreeGrafter"/>
</dbReference>
<proteinExistence type="inferred from homology"/>
<dbReference type="GO" id="GO:0090374">
    <property type="term" value="P:oligopeptide export from mitochondrion"/>
    <property type="evidence" value="ECO:0007669"/>
    <property type="project" value="TreeGrafter"/>
</dbReference>
<reference evidence="4" key="1">
    <citation type="submission" date="2010-03" db="EMBL/GenBank/DDBJ databases">
        <title>Annotation of Blastomyces dermatitidis strain ATCC 18188.</title>
        <authorList>
            <consortium name="The Broad Institute Genome Sequencing Platform"/>
            <consortium name="Broad Institute Genome Sequencing Center for Infectious Disease."/>
            <person name="Cuomo C."/>
            <person name="Klein B."/>
            <person name="Sullivan T."/>
            <person name="Heitman J."/>
            <person name="Young S."/>
            <person name="Zeng Q."/>
            <person name="Gargeya S."/>
            <person name="Alvarado L."/>
            <person name="Berlin A.M."/>
            <person name="Chapman S.B."/>
            <person name="Chen Z."/>
            <person name="Freedman E."/>
            <person name="Gellesch M."/>
            <person name="Goldberg J."/>
            <person name="Griggs A."/>
            <person name="Gujja S."/>
            <person name="Heilman E."/>
            <person name="Heiman D."/>
            <person name="Howarth C."/>
            <person name="Mehta T."/>
            <person name="Neiman D."/>
            <person name="Pearson M."/>
            <person name="Roberts A."/>
            <person name="Saif S."/>
            <person name="Shea T."/>
            <person name="Shenoy N."/>
            <person name="Sisk P."/>
            <person name="Stolte C."/>
            <person name="Sykes S."/>
            <person name="White J."/>
            <person name="Yandava C."/>
            <person name="Haas B."/>
            <person name="Nusbaum C."/>
            <person name="Birren B."/>
        </authorList>
    </citation>
    <scope>NUCLEOTIDE SEQUENCE [LARGE SCALE GENOMIC DNA]</scope>
    <source>
        <strain evidence="4">ATCC 18188</strain>
    </source>
</reference>
<dbReference type="InterPro" id="IPR027417">
    <property type="entry name" value="P-loop_NTPase"/>
</dbReference>
<name>F2TV78_AJEDA</name>
<evidence type="ECO:0000256" key="2">
    <source>
        <dbReference type="ARBA" id="ARBA00049740"/>
    </source>
</evidence>
<evidence type="ECO:0000313" key="4">
    <source>
        <dbReference type="EMBL" id="EGE87141.2"/>
    </source>
</evidence>
<protein>
    <recommendedName>
        <fullName evidence="2">ABC multidrug transporter MDR2</fullName>
    </recommendedName>
</protein>
<gene>
    <name evidence="4" type="ORF">BDDG_10093</name>
</gene>
<dbReference type="GO" id="GO:0005743">
    <property type="term" value="C:mitochondrial inner membrane"/>
    <property type="evidence" value="ECO:0007669"/>
    <property type="project" value="TreeGrafter"/>
</dbReference>
<sequence>MCSLSGGELQRVAIAGVILKNSKIVLLDKATSSLDSEIEASPIYCHGCGSDSCSEGWEDFEEGNTF</sequence>
<comment type="similarity">
    <text evidence="1">Belongs to the ABC transporter superfamily. ABCB family. Multidrug resistance exporter (TC 3.A.1.201) subfamily.</text>
</comment>
<dbReference type="PANTHER" id="PTHR43394:SF1">
    <property type="entry name" value="ATP-BINDING CASSETTE SUB-FAMILY B MEMBER 10, MITOCHONDRIAL"/>
    <property type="match status" value="1"/>
</dbReference>
<dbReference type="Pfam" id="PF00005">
    <property type="entry name" value="ABC_tran"/>
    <property type="match status" value="1"/>
</dbReference>
<dbReference type="GO" id="GO:0005524">
    <property type="term" value="F:ATP binding"/>
    <property type="evidence" value="ECO:0007669"/>
    <property type="project" value="UniProtKB-KW"/>
</dbReference>
<dbReference type="OrthoDB" id="6500128at2759"/>